<evidence type="ECO:0000256" key="2">
    <source>
        <dbReference type="ARBA" id="ARBA00010400"/>
    </source>
</evidence>
<name>W2MB64_PHYNI</name>
<evidence type="ECO:0000256" key="5">
    <source>
        <dbReference type="RuleBase" id="RU367124"/>
    </source>
</evidence>
<evidence type="ECO:0000256" key="6">
    <source>
        <dbReference type="SAM" id="MobiDB-lite"/>
    </source>
</evidence>
<protein>
    <recommendedName>
        <fullName evidence="5">RxLR effector protein</fullName>
    </recommendedName>
</protein>
<dbReference type="VEuPathDB" id="FungiDB:PPTG_05569"/>
<evidence type="ECO:0000256" key="7">
    <source>
        <dbReference type="SAM" id="Phobius"/>
    </source>
</evidence>
<evidence type="ECO:0000256" key="4">
    <source>
        <dbReference type="ARBA" id="ARBA00022729"/>
    </source>
</evidence>
<evidence type="ECO:0000313" key="8">
    <source>
        <dbReference type="EMBL" id="ETM33545.1"/>
    </source>
</evidence>
<dbReference type="InterPro" id="IPR031825">
    <property type="entry name" value="RXLR"/>
</dbReference>
<evidence type="ECO:0000256" key="1">
    <source>
        <dbReference type="ARBA" id="ARBA00004613"/>
    </source>
</evidence>
<keyword evidence="7" id="KW-0812">Transmembrane</keyword>
<feature type="region of interest" description="Disordered" evidence="6">
    <location>
        <begin position="67"/>
        <end position="92"/>
    </location>
</feature>
<comment type="subcellular location">
    <subcellularLocation>
        <location evidence="1 5">Secreted</location>
    </subcellularLocation>
</comment>
<evidence type="ECO:0000256" key="3">
    <source>
        <dbReference type="ARBA" id="ARBA00022525"/>
    </source>
</evidence>
<dbReference type="Pfam" id="PF16810">
    <property type="entry name" value="RXLR"/>
    <property type="match status" value="1"/>
</dbReference>
<reference evidence="8" key="1">
    <citation type="submission" date="2013-11" db="EMBL/GenBank/DDBJ databases">
        <title>The Genome Sequence of Phytophthora parasitica IAC_01/95.</title>
        <authorList>
            <consortium name="The Broad Institute Genomics Platform"/>
            <person name="Russ C."/>
            <person name="Tyler B."/>
            <person name="Panabieres F."/>
            <person name="Shan W."/>
            <person name="Tripathy S."/>
            <person name="Grunwald N."/>
            <person name="Machado M."/>
            <person name="Johnson C.S."/>
            <person name="Arredondo F."/>
            <person name="Hong C."/>
            <person name="Coffey M."/>
            <person name="Young S.K."/>
            <person name="Zeng Q."/>
            <person name="Gargeya S."/>
            <person name="Fitzgerald M."/>
            <person name="Abouelleil A."/>
            <person name="Alvarado L."/>
            <person name="Chapman S.B."/>
            <person name="Gainer-Dewar J."/>
            <person name="Goldberg J."/>
            <person name="Griggs A."/>
            <person name="Gujja S."/>
            <person name="Hansen M."/>
            <person name="Howarth C."/>
            <person name="Imamovic A."/>
            <person name="Ireland A."/>
            <person name="Larimer J."/>
            <person name="McCowan C."/>
            <person name="Murphy C."/>
            <person name="Pearson M."/>
            <person name="Poon T.W."/>
            <person name="Priest M."/>
            <person name="Roberts A."/>
            <person name="Saif S."/>
            <person name="Shea T."/>
            <person name="Sykes S."/>
            <person name="Wortman J."/>
            <person name="Nusbaum C."/>
            <person name="Birren B."/>
        </authorList>
    </citation>
    <scope>NUCLEOTIDE SEQUENCE [LARGE SCALE GENOMIC DNA]</scope>
    <source>
        <strain evidence="8">IAC_01/95</strain>
    </source>
</reference>
<keyword evidence="3 5" id="KW-0964">Secreted</keyword>
<dbReference type="Proteomes" id="UP000054532">
    <property type="component" value="Unassembled WGS sequence"/>
</dbReference>
<comment type="function">
    <text evidence="5">Effector that suppresses plant defense responses during pathogen infection.</text>
</comment>
<dbReference type="EMBL" id="KI696022">
    <property type="protein sequence ID" value="ETM33545.1"/>
    <property type="molecule type" value="Genomic_DNA"/>
</dbReference>
<comment type="domain">
    <text evidence="5">The RxLR-dEER motif acts to carry the protein into the host cell cytoplasm through binding to cell surface phosphatidylinositol-3-phosphate.</text>
</comment>
<organism evidence="8">
    <name type="scientific">Phytophthora nicotianae</name>
    <name type="common">Potato buckeye rot agent</name>
    <name type="synonym">Phytophthora parasitica</name>
    <dbReference type="NCBI Taxonomy" id="4792"/>
    <lineage>
        <taxon>Eukaryota</taxon>
        <taxon>Sar</taxon>
        <taxon>Stramenopiles</taxon>
        <taxon>Oomycota</taxon>
        <taxon>Peronosporomycetes</taxon>
        <taxon>Peronosporales</taxon>
        <taxon>Peronosporaceae</taxon>
        <taxon>Phytophthora</taxon>
    </lineage>
</organism>
<keyword evidence="4" id="KW-0732">Signal</keyword>
<accession>W2MB64</accession>
<proteinExistence type="inferred from homology"/>
<keyword evidence="7" id="KW-1133">Transmembrane helix</keyword>
<dbReference type="AlphaFoldDB" id="W2MB64"/>
<feature type="non-terminal residue" evidence="8">
    <location>
        <position position="1"/>
    </location>
</feature>
<keyword evidence="7" id="KW-0472">Membrane</keyword>
<feature type="transmembrane region" description="Helical" evidence="7">
    <location>
        <begin position="28"/>
        <end position="49"/>
    </location>
</feature>
<comment type="similarity">
    <text evidence="2 5">Belongs to the RxLR effector family.</text>
</comment>
<sequence>PVFVEGTHFTICFASLQTKRKEIHTMRVYFIVLLVVVTLVASTGALPTLKDSRRAIPITSIGDLRSRTANENRGTNRSLRKEESVDESVEEQMSTSQFSSVEKVLERVPSSEKNVILEGLKHLSSDDTAAMLKNLASLERLEVTLNTGKVPSIIKNFSDNKFWRILQYNHWIFSNKTPEWVKENFPAFAKGFEKFYDNWMTWGYKYA</sequence>
<gene>
    <name evidence="8" type="ORF">L914_19237</name>
</gene>